<keyword evidence="1" id="KW-0732">Signal</keyword>
<gene>
    <name evidence="2" type="ORF">NCTC11088_00654</name>
</gene>
<feature type="chain" id="PRO_5016764403" description="DUF5050 domain-containing protein" evidence="1">
    <location>
        <begin position="23"/>
        <end position="379"/>
    </location>
</feature>
<reference evidence="2 3" key="1">
    <citation type="submission" date="2018-06" db="EMBL/GenBank/DDBJ databases">
        <authorList>
            <consortium name="Pathogen Informatics"/>
            <person name="Doyle S."/>
        </authorList>
    </citation>
    <scope>NUCLEOTIDE SEQUENCE [LARGE SCALE GENOMIC DNA]</scope>
    <source>
        <strain evidence="2 3">NCTC11088</strain>
    </source>
</reference>
<protein>
    <recommendedName>
        <fullName evidence="4">DUF5050 domain-containing protein</fullName>
    </recommendedName>
</protein>
<evidence type="ECO:0000313" key="2">
    <source>
        <dbReference type="EMBL" id="SUB74892.1"/>
    </source>
</evidence>
<dbReference type="AlphaFoldDB" id="A0A379DBD3"/>
<evidence type="ECO:0000313" key="3">
    <source>
        <dbReference type="Proteomes" id="UP000254777"/>
    </source>
</evidence>
<feature type="signal peptide" evidence="1">
    <location>
        <begin position="1"/>
        <end position="22"/>
    </location>
</feature>
<accession>A0A379DBD3</accession>
<dbReference type="RefSeq" id="WP_050794606.1">
    <property type="nucleotide sequence ID" value="NZ_UGTH01000001.1"/>
</dbReference>
<dbReference type="EMBL" id="UGTH01000001">
    <property type="protein sequence ID" value="SUB74892.1"/>
    <property type="molecule type" value="Genomic_DNA"/>
</dbReference>
<evidence type="ECO:0008006" key="4">
    <source>
        <dbReference type="Google" id="ProtNLM"/>
    </source>
</evidence>
<proteinExistence type="predicted"/>
<evidence type="ECO:0000256" key="1">
    <source>
        <dbReference type="SAM" id="SignalP"/>
    </source>
</evidence>
<sequence length="379" mass="44285">MNNKTKFIILCCVLMMTKRVQATEIQKVNIQIPSFKVSINDIEMEKRENKYPIILYKDVTYFPMTYKNSRFLGVNTFWDKDTKTLKIESDIPKGDYYRYIGRRNKNYDVAKQADFNIVVNGKDIDNKNEKFPLLVYRDVTYFPLTWRFCNDEFNWEYSFDKDSGLRISSKKNNCKRDILNVSSYNTNFREYYFSKEIGGINYLVGRNRKNSNIIISKVDSGKDVEVKDVNKNGSNLVLDNNNLYFTVDYETQKTVNCLNLIDMEEKEILRLDVNKWDPILMTALNGNIYYKTSIENGSLFNQNRKKLNREGSLTGLRKVNNYVFATFDKGDNLIVFDKNQSIVAKTKGNINVKTVSVLDGVLTFKDEDTGLIREVKFNI</sequence>
<organism evidence="2 3">
    <name type="scientific">Peptoniphilus indolicus</name>
    <dbReference type="NCBI Taxonomy" id="33030"/>
    <lineage>
        <taxon>Bacteria</taxon>
        <taxon>Bacillati</taxon>
        <taxon>Bacillota</taxon>
        <taxon>Tissierellia</taxon>
        <taxon>Tissierellales</taxon>
        <taxon>Peptoniphilaceae</taxon>
        <taxon>Peptoniphilus</taxon>
    </lineage>
</organism>
<dbReference type="Proteomes" id="UP000254777">
    <property type="component" value="Unassembled WGS sequence"/>
</dbReference>
<name>A0A379DBD3_9FIRM</name>